<evidence type="ECO:0000313" key="10">
    <source>
        <dbReference type="Proteomes" id="UP000182347"/>
    </source>
</evidence>
<keyword evidence="3" id="KW-1003">Cell membrane</keyword>
<dbReference type="GO" id="GO:0005886">
    <property type="term" value="C:plasma membrane"/>
    <property type="evidence" value="ECO:0007669"/>
    <property type="project" value="UniProtKB-SubCell"/>
</dbReference>
<evidence type="ECO:0000256" key="6">
    <source>
        <dbReference type="ARBA" id="ARBA00023136"/>
    </source>
</evidence>
<keyword evidence="2" id="KW-0813">Transport</keyword>
<accession>A0A1G9S5B1</accession>
<feature type="transmembrane region" description="Helical" evidence="8">
    <location>
        <begin position="131"/>
        <end position="150"/>
    </location>
</feature>
<dbReference type="SUPFAM" id="SSF103481">
    <property type="entry name" value="Multidrug resistance efflux transporter EmrE"/>
    <property type="match status" value="1"/>
</dbReference>
<dbReference type="InterPro" id="IPR000390">
    <property type="entry name" value="Small_drug/metabolite_transptr"/>
</dbReference>
<reference evidence="10" key="1">
    <citation type="submission" date="2016-10" db="EMBL/GenBank/DDBJ databases">
        <authorList>
            <person name="Varghese N."/>
            <person name="Submissions S."/>
        </authorList>
    </citation>
    <scope>NUCLEOTIDE SEQUENCE [LARGE SCALE GENOMIC DNA]</scope>
    <source>
        <strain evidence="10">CGMCC 1.6199</strain>
    </source>
</reference>
<evidence type="ECO:0000256" key="8">
    <source>
        <dbReference type="SAM" id="Phobius"/>
    </source>
</evidence>
<keyword evidence="10" id="KW-1185">Reference proteome</keyword>
<keyword evidence="4 7" id="KW-0812">Transmembrane</keyword>
<dbReference type="Pfam" id="PF00893">
    <property type="entry name" value="Multi_Drug_Res"/>
    <property type="match status" value="1"/>
</dbReference>
<dbReference type="PANTHER" id="PTHR30561">
    <property type="entry name" value="SMR FAMILY PROTON-DEPENDENT DRUG EFFLUX TRANSPORTER SUGE"/>
    <property type="match status" value="1"/>
</dbReference>
<comment type="subcellular location">
    <subcellularLocation>
        <location evidence="1 7">Cell membrane</location>
        <topology evidence="1 7">Multi-pass membrane protein</topology>
    </subcellularLocation>
</comment>
<evidence type="ECO:0000313" key="9">
    <source>
        <dbReference type="EMBL" id="SDM30699.1"/>
    </source>
</evidence>
<evidence type="ECO:0000256" key="3">
    <source>
        <dbReference type="ARBA" id="ARBA00022475"/>
    </source>
</evidence>
<sequence length="159" mass="17390">MFAGMVREKTHSILAVTRRDKSPGGTVNSVIFRAFLYWEGNTQLGGIVLNQEWMKVIIAAFFEVCWVVGLKHADNLWTWAGTVLAIVISFYLLVKSGEKLPVGSAYAVFVGLGTVGTVLSDIVFFGEPFKLEKILLIAVLLAGVIGLKLVEDEQKGEEA</sequence>
<proteinExistence type="inferred from homology"/>
<feature type="transmembrane region" description="Helical" evidence="8">
    <location>
        <begin position="106"/>
        <end position="125"/>
    </location>
</feature>
<organism evidence="9 10">
    <name type="scientific">Sediminibacillus halophilus</name>
    <dbReference type="NCBI Taxonomy" id="482461"/>
    <lineage>
        <taxon>Bacteria</taxon>
        <taxon>Bacillati</taxon>
        <taxon>Bacillota</taxon>
        <taxon>Bacilli</taxon>
        <taxon>Bacillales</taxon>
        <taxon>Bacillaceae</taxon>
        <taxon>Sediminibacillus</taxon>
    </lineage>
</organism>
<dbReference type="GO" id="GO:0022857">
    <property type="term" value="F:transmembrane transporter activity"/>
    <property type="evidence" value="ECO:0007669"/>
    <property type="project" value="InterPro"/>
</dbReference>
<dbReference type="OrthoDB" id="2168659at2"/>
<protein>
    <submittedName>
        <fullName evidence="9">Paired small multidrug resistance pump</fullName>
    </submittedName>
</protein>
<dbReference type="EMBL" id="FNHF01000002">
    <property type="protein sequence ID" value="SDM30699.1"/>
    <property type="molecule type" value="Genomic_DNA"/>
</dbReference>
<dbReference type="PANTHER" id="PTHR30561:SF7">
    <property type="entry name" value="GUANIDINIUM EFFLUX SYSTEM SUBUNIT GDNC-RELATED"/>
    <property type="match status" value="1"/>
</dbReference>
<dbReference type="AlphaFoldDB" id="A0A1G9S5B1"/>
<gene>
    <name evidence="9" type="ORF">SAMN05216244_2290</name>
</gene>
<comment type="similarity">
    <text evidence="7">Belongs to the drug/metabolite transporter (DMT) superfamily. Small multidrug resistance (SMR) (TC 2.A.7.1) family.</text>
</comment>
<keyword evidence="5 8" id="KW-1133">Transmembrane helix</keyword>
<feature type="transmembrane region" description="Helical" evidence="8">
    <location>
        <begin position="76"/>
        <end position="94"/>
    </location>
</feature>
<dbReference type="Proteomes" id="UP000182347">
    <property type="component" value="Unassembled WGS sequence"/>
</dbReference>
<evidence type="ECO:0000256" key="2">
    <source>
        <dbReference type="ARBA" id="ARBA00022448"/>
    </source>
</evidence>
<evidence type="ECO:0000256" key="7">
    <source>
        <dbReference type="RuleBase" id="RU003942"/>
    </source>
</evidence>
<dbReference type="InterPro" id="IPR037185">
    <property type="entry name" value="EmrE-like"/>
</dbReference>
<evidence type="ECO:0000256" key="1">
    <source>
        <dbReference type="ARBA" id="ARBA00004651"/>
    </source>
</evidence>
<name>A0A1G9S5B1_9BACI</name>
<keyword evidence="6 8" id="KW-0472">Membrane</keyword>
<dbReference type="FunFam" id="1.10.3730.20:FF:000001">
    <property type="entry name" value="Quaternary ammonium compound resistance transporter SugE"/>
    <property type="match status" value="1"/>
</dbReference>
<dbReference type="Gene3D" id="1.10.3730.20">
    <property type="match status" value="1"/>
</dbReference>
<dbReference type="InterPro" id="IPR045324">
    <property type="entry name" value="Small_multidrug_res"/>
</dbReference>
<dbReference type="STRING" id="482461.SAMN05216244_2290"/>
<evidence type="ECO:0000256" key="5">
    <source>
        <dbReference type="ARBA" id="ARBA00022989"/>
    </source>
</evidence>
<evidence type="ECO:0000256" key="4">
    <source>
        <dbReference type="ARBA" id="ARBA00022692"/>
    </source>
</evidence>